<evidence type="ECO:0000313" key="2">
    <source>
        <dbReference type="EMBL" id="MYV16051.1"/>
    </source>
</evidence>
<protein>
    <submittedName>
        <fullName evidence="2">Helix-turn-helix domain-containing protein</fullName>
    </submittedName>
</protein>
<dbReference type="EMBL" id="WEZQ01000001">
    <property type="protein sequence ID" value="MYV16051.1"/>
    <property type="molecule type" value="Genomic_DNA"/>
</dbReference>
<dbReference type="AlphaFoldDB" id="A0A6N9HZ84"/>
<dbReference type="Proteomes" id="UP000449209">
    <property type="component" value="Unassembled WGS sequence"/>
</dbReference>
<dbReference type="GO" id="GO:0003677">
    <property type="term" value="F:DNA binding"/>
    <property type="evidence" value="ECO:0007669"/>
    <property type="project" value="InterPro"/>
</dbReference>
<reference evidence="2 3" key="1">
    <citation type="journal article" date="2019" name="Appl. Environ. Microbiol.">
        <title>Genetic determinants of hydroxycinnamic acid metabolism in heterofermentative lactobacilli.</title>
        <authorList>
            <person name="Gaur G."/>
            <person name="Oh J.H."/>
            <person name="Filannino P."/>
            <person name="Gobbetti M."/>
            <person name="van Pijkeren J.P."/>
            <person name="Ganzle M.G."/>
        </authorList>
    </citation>
    <scope>NUCLEOTIDE SEQUENCE [LARGE SCALE GENOMIC DNA]</scope>
    <source>
        <strain evidence="2 3">C5</strain>
    </source>
</reference>
<organism evidence="2 3">
    <name type="scientific">Furfurilactobacillus milii</name>
    <dbReference type="NCBI Taxonomy" id="2888272"/>
    <lineage>
        <taxon>Bacteria</taxon>
        <taxon>Bacillati</taxon>
        <taxon>Bacillota</taxon>
        <taxon>Bacilli</taxon>
        <taxon>Lactobacillales</taxon>
        <taxon>Lactobacillaceae</taxon>
        <taxon>Furfurilactobacillus</taxon>
    </lineage>
</organism>
<dbReference type="PROSITE" id="PS50943">
    <property type="entry name" value="HTH_CROC1"/>
    <property type="match status" value="1"/>
</dbReference>
<dbReference type="InterPro" id="IPR010982">
    <property type="entry name" value="Lambda_DNA-bd_dom_sf"/>
</dbReference>
<dbReference type="Pfam" id="PF01381">
    <property type="entry name" value="HTH_3"/>
    <property type="match status" value="1"/>
</dbReference>
<proteinExistence type="predicted"/>
<gene>
    <name evidence="2" type="ORF">GB993_00710</name>
</gene>
<sequence>MFLQEVIHLINKEIVRAARKRLSLSQYDLAADITTQSTVSRMEREGVAPAPEVTAKLLSRLQLRLSDVLINPVPDFKLYFDQADEAAIAFNYEKVLENINKIDLNKLVTENDRLHLEFLRANATMWTSKDFMQGMFDFKKLLDSAKHNTTSIYYVLSVCQLGKAYFTNQKNDAAKYYFDQLPALLDYMDVSKNLFWVLSIYDNLIDFLSKIEKYDQSLKYAKDALTISEKYQTYAFVASISENIGRDYAICESWNSKNTQRYFLQSWVFAQIEHNNTMLQTLKNEFQNHGGLLISL</sequence>
<dbReference type="SUPFAM" id="SSF47413">
    <property type="entry name" value="lambda repressor-like DNA-binding domains"/>
    <property type="match status" value="1"/>
</dbReference>
<dbReference type="CDD" id="cd00093">
    <property type="entry name" value="HTH_XRE"/>
    <property type="match status" value="1"/>
</dbReference>
<evidence type="ECO:0000259" key="1">
    <source>
        <dbReference type="PROSITE" id="PS50943"/>
    </source>
</evidence>
<dbReference type="SMART" id="SM00530">
    <property type="entry name" value="HTH_XRE"/>
    <property type="match status" value="1"/>
</dbReference>
<comment type="caution">
    <text evidence="2">The sequence shown here is derived from an EMBL/GenBank/DDBJ whole genome shotgun (WGS) entry which is preliminary data.</text>
</comment>
<dbReference type="InterPro" id="IPR011990">
    <property type="entry name" value="TPR-like_helical_dom_sf"/>
</dbReference>
<accession>A0A6N9HZ84</accession>
<name>A0A6N9HZ84_9LACO</name>
<feature type="domain" description="HTH cro/C1-type" evidence="1">
    <location>
        <begin position="15"/>
        <end position="68"/>
    </location>
</feature>
<evidence type="ECO:0000313" key="3">
    <source>
        <dbReference type="Proteomes" id="UP000449209"/>
    </source>
</evidence>
<dbReference type="InterPro" id="IPR001387">
    <property type="entry name" value="Cro/C1-type_HTH"/>
</dbReference>
<dbReference type="Gene3D" id="1.25.40.10">
    <property type="entry name" value="Tetratricopeptide repeat domain"/>
    <property type="match status" value="1"/>
</dbReference>